<proteinExistence type="predicted"/>
<dbReference type="SMART" id="SM00271">
    <property type="entry name" value="DnaJ"/>
    <property type="match status" value="1"/>
</dbReference>
<accession>A0A1P8JXM1</accession>
<evidence type="ECO:0000313" key="3">
    <source>
        <dbReference type="Proteomes" id="UP000186609"/>
    </source>
</evidence>
<dbReference type="AlphaFoldDB" id="A0A1P8JXM1"/>
<dbReference type="InterPro" id="IPR001623">
    <property type="entry name" value="DnaJ_domain"/>
</dbReference>
<dbReference type="OrthoDB" id="581986at2"/>
<dbReference type="EMBL" id="CP019236">
    <property type="protein sequence ID" value="APW38496.1"/>
    <property type="molecule type" value="Genomic_DNA"/>
</dbReference>
<evidence type="ECO:0000259" key="1">
    <source>
        <dbReference type="PROSITE" id="PS50076"/>
    </source>
</evidence>
<dbReference type="Gene3D" id="1.10.287.110">
    <property type="entry name" value="DnaJ domain"/>
    <property type="match status" value="1"/>
</dbReference>
<dbReference type="Proteomes" id="UP000186609">
    <property type="component" value="Chromosome"/>
</dbReference>
<organism evidence="2 3">
    <name type="scientific">Rhodoferax koreensis</name>
    <dbReference type="NCBI Taxonomy" id="1842727"/>
    <lineage>
        <taxon>Bacteria</taxon>
        <taxon>Pseudomonadati</taxon>
        <taxon>Pseudomonadota</taxon>
        <taxon>Betaproteobacteria</taxon>
        <taxon>Burkholderiales</taxon>
        <taxon>Comamonadaceae</taxon>
        <taxon>Rhodoferax</taxon>
    </lineage>
</organism>
<dbReference type="PROSITE" id="PS50076">
    <property type="entry name" value="DNAJ_2"/>
    <property type="match status" value="1"/>
</dbReference>
<dbReference type="InterPro" id="IPR036869">
    <property type="entry name" value="J_dom_sf"/>
</dbReference>
<dbReference type="RefSeq" id="WP_076200375.1">
    <property type="nucleotide sequence ID" value="NZ_CP019236.1"/>
</dbReference>
<dbReference type="STRING" id="1842727.RD110_15855"/>
<dbReference type="CDD" id="cd06257">
    <property type="entry name" value="DnaJ"/>
    <property type="match status" value="1"/>
</dbReference>
<protein>
    <recommendedName>
        <fullName evidence="1">J domain-containing protein</fullName>
    </recommendedName>
</protein>
<sequence length="219" mass="24291">MSITASPLTWPPGWRRTDPLKWEIGRFGIRRRSAGRSYASLEDISIAEATTRLLDELERMAVRRQDVILSTNLKLRRDGFPLSAQAAPRDPGAAVYWKDPYNGQPRSMAIDRYTKVEQNIAALAATIEAMRAIERHGGAVVLERAFTGFAALPAPIVAGMKRDWQVVLGLQALLLPTAADVREAYRRLASAYHPDRGGDPAKMAELNAARDEALKELEK</sequence>
<keyword evidence="3" id="KW-1185">Reference proteome</keyword>
<dbReference type="KEGG" id="rhy:RD110_15855"/>
<dbReference type="SUPFAM" id="SSF46565">
    <property type="entry name" value="Chaperone J-domain"/>
    <property type="match status" value="1"/>
</dbReference>
<gene>
    <name evidence="2" type="ORF">RD110_15855</name>
</gene>
<reference evidence="2 3" key="1">
    <citation type="submission" date="2017-01" db="EMBL/GenBank/DDBJ databases">
        <authorList>
            <person name="Mah S.A."/>
            <person name="Swanson W.J."/>
            <person name="Moy G.W."/>
            <person name="Vacquier V.D."/>
        </authorList>
    </citation>
    <scope>NUCLEOTIDE SEQUENCE [LARGE SCALE GENOMIC DNA]</scope>
    <source>
        <strain evidence="2 3">DCY110</strain>
    </source>
</reference>
<feature type="domain" description="J" evidence="1">
    <location>
        <begin position="163"/>
        <end position="219"/>
    </location>
</feature>
<name>A0A1P8JXM1_9BURK</name>
<evidence type="ECO:0000313" key="2">
    <source>
        <dbReference type="EMBL" id="APW38496.1"/>
    </source>
</evidence>